<name>I3ZFN4_TERRK</name>
<proteinExistence type="predicted"/>
<dbReference type="HOGENOM" id="CLU_466856_0_0_0"/>
<evidence type="ECO:0008006" key="5">
    <source>
        <dbReference type="Google" id="ProtNLM"/>
    </source>
</evidence>
<dbReference type="eggNOG" id="COG3485">
    <property type="taxonomic scope" value="Bacteria"/>
</dbReference>
<dbReference type="RefSeq" id="WP_014785621.1">
    <property type="nucleotide sequence ID" value="NC_018014.1"/>
</dbReference>
<dbReference type="InterPro" id="IPR008969">
    <property type="entry name" value="CarboxyPept-like_regulatory"/>
</dbReference>
<dbReference type="KEGG" id="trs:Terro_1750"/>
<dbReference type="Pfam" id="PF13620">
    <property type="entry name" value="CarboxypepD_reg"/>
    <property type="match status" value="1"/>
</dbReference>
<organism evidence="3 4">
    <name type="scientific">Terriglobus roseus (strain DSM 18391 / NRRL B-41598 / KBS 63)</name>
    <dbReference type="NCBI Taxonomy" id="926566"/>
    <lineage>
        <taxon>Bacteria</taxon>
        <taxon>Pseudomonadati</taxon>
        <taxon>Acidobacteriota</taxon>
        <taxon>Terriglobia</taxon>
        <taxon>Terriglobales</taxon>
        <taxon>Acidobacteriaceae</taxon>
        <taxon>Terriglobus</taxon>
    </lineage>
</organism>
<dbReference type="SUPFAM" id="SSF49464">
    <property type="entry name" value="Carboxypeptidase regulatory domain-like"/>
    <property type="match status" value="1"/>
</dbReference>
<dbReference type="Gene3D" id="2.60.40.1120">
    <property type="entry name" value="Carboxypeptidase-like, regulatory domain"/>
    <property type="match status" value="1"/>
</dbReference>
<evidence type="ECO:0000256" key="1">
    <source>
        <dbReference type="SAM" id="MobiDB-lite"/>
    </source>
</evidence>
<feature type="region of interest" description="Disordered" evidence="1">
    <location>
        <begin position="161"/>
        <end position="207"/>
    </location>
</feature>
<accession>I3ZFN4</accession>
<dbReference type="STRING" id="926566.Terro_1750"/>
<dbReference type="PROSITE" id="PS51257">
    <property type="entry name" value="PROKAR_LIPOPROTEIN"/>
    <property type="match status" value="1"/>
</dbReference>
<sequence length="595" mass="62705">MKQLTLQHGVVLTLAALAASACTGSCAEAQLTQRSADVFGASTVSGIIRDAEGVPQMGALVEALLPDTSVTASAITDARGRYHLNLRPGRYRIQATAALFLPSVRDRLQVLRGGRTIVNLTMATLLAPSGWLPASRRTTSEPSDDWMWTLRSSAGRPILRFDSSGGLSSSQPDDEESSGPLAVSSSRQESRRGASGGSVTVKSSQGGFARGGSHNVLVLTRVNEDGSGAVLRTDLSGPRSPYPVAPSTELSVGMQRRMPLNGFTRAVLTYSNHPELTSGRGMTGMQGATLRSGERIEVGDLLRIDAGSVMRESNLGGNALIVEPFLRVSAHGPASMVLAYSMTRSRGTGSLDDLDRVGAPTPIAVMRNGHMRLETGSHHALSASGEIPGGGVIEVELFRDAFSNPLIGGVGSLAAADIPAEGLVVDPTTTTYRVAGRDYDSVGVRASIRQPVTKSMHVGAEFATGQSLRVSHLQSASMTDVLNTLAPAQSYAATAYADGKVLHTGTSIRASYRFQPLRTLTAVDGYRVGDEGAYLSCSIRQSLGHTRLLPQGLEAVVDVQNLLAQGYQPFFSSDGTTMYLAQTPRSLQAGLSFTF</sequence>
<keyword evidence="2" id="KW-0732">Signal</keyword>
<feature type="chain" id="PRO_5003684595" description="Carboxypeptidase regulatory-like domain-containing protein" evidence="2">
    <location>
        <begin position="22"/>
        <end position="595"/>
    </location>
</feature>
<evidence type="ECO:0000313" key="3">
    <source>
        <dbReference type="EMBL" id="AFL88052.1"/>
    </source>
</evidence>
<keyword evidence="4" id="KW-1185">Reference proteome</keyword>
<dbReference type="AlphaFoldDB" id="I3ZFN4"/>
<gene>
    <name evidence="3" type="ordered locus">Terro_1750</name>
</gene>
<protein>
    <recommendedName>
        <fullName evidence="5">Carboxypeptidase regulatory-like domain-containing protein</fullName>
    </recommendedName>
</protein>
<feature type="compositionally biased region" description="Polar residues" evidence="1">
    <location>
        <begin position="197"/>
        <end position="206"/>
    </location>
</feature>
<dbReference type="EMBL" id="CP003379">
    <property type="protein sequence ID" value="AFL88052.1"/>
    <property type="molecule type" value="Genomic_DNA"/>
</dbReference>
<evidence type="ECO:0000256" key="2">
    <source>
        <dbReference type="SAM" id="SignalP"/>
    </source>
</evidence>
<dbReference type="SUPFAM" id="SSF56935">
    <property type="entry name" value="Porins"/>
    <property type="match status" value="1"/>
</dbReference>
<dbReference type="OrthoDB" id="102259at2"/>
<reference evidence="3 4" key="1">
    <citation type="submission" date="2012-06" db="EMBL/GenBank/DDBJ databases">
        <title>Complete genome of Terriglobus roseus DSM 18391.</title>
        <authorList>
            <consortium name="US DOE Joint Genome Institute (JGI-PGF)"/>
            <person name="Lucas S."/>
            <person name="Copeland A."/>
            <person name="Lapidus A."/>
            <person name="Glavina del Rio T."/>
            <person name="Dalin E."/>
            <person name="Tice H."/>
            <person name="Bruce D."/>
            <person name="Goodwin L."/>
            <person name="Pitluck S."/>
            <person name="Peters L."/>
            <person name="Mikhailova N."/>
            <person name="Munk A.C.C."/>
            <person name="Kyrpides N."/>
            <person name="Mavromatis K."/>
            <person name="Ivanova N."/>
            <person name="Brettin T."/>
            <person name="Detter J.C."/>
            <person name="Han C."/>
            <person name="Larimer F."/>
            <person name="Land M."/>
            <person name="Hauser L."/>
            <person name="Markowitz V."/>
            <person name="Cheng J.-F."/>
            <person name="Hugenholtz P."/>
            <person name="Woyke T."/>
            <person name="Wu D."/>
            <person name="Brambilla E."/>
            <person name="Klenk H.-P."/>
            <person name="Eisen J.A."/>
        </authorList>
    </citation>
    <scope>NUCLEOTIDE SEQUENCE [LARGE SCALE GENOMIC DNA]</scope>
    <source>
        <strain evidence="4">DSM 18391 / NRRL B-41598 / KBS 63</strain>
    </source>
</reference>
<evidence type="ECO:0000313" key="4">
    <source>
        <dbReference type="Proteomes" id="UP000006056"/>
    </source>
</evidence>
<feature type="signal peptide" evidence="2">
    <location>
        <begin position="1"/>
        <end position="21"/>
    </location>
</feature>
<dbReference type="Proteomes" id="UP000006056">
    <property type="component" value="Chromosome"/>
</dbReference>